<accession>A0A0D3FZ99</accession>
<dbReference type="eggNOG" id="ENOG502R41A">
    <property type="taxonomic scope" value="Eukaryota"/>
</dbReference>
<feature type="region of interest" description="Disordered" evidence="3">
    <location>
        <begin position="1"/>
        <end position="100"/>
    </location>
</feature>
<evidence type="ECO:0000313" key="4">
    <source>
        <dbReference type="EnsemblPlants" id="OBART04G22610.1"/>
    </source>
</evidence>
<dbReference type="AlphaFoldDB" id="A0A0D3FZ99"/>
<evidence type="ECO:0000256" key="1">
    <source>
        <dbReference type="ARBA" id="ARBA00009656"/>
    </source>
</evidence>
<dbReference type="STRING" id="65489.A0A0D3FZ99"/>
<dbReference type="InterPro" id="IPR039613">
    <property type="entry name" value="SPR1/2/3/4/5"/>
</dbReference>
<name>A0A0D3FZ99_9ORYZ</name>
<keyword evidence="2" id="KW-0493">Microtubule</keyword>
<evidence type="ECO:0000256" key="2">
    <source>
        <dbReference type="ARBA" id="ARBA00022701"/>
    </source>
</evidence>
<evidence type="ECO:0000256" key="3">
    <source>
        <dbReference type="SAM" id="MobiDB-lite"/>
    </source>
</evidence>
<dbReference type="Gramene" id="OBART04G22610.1">
    <property type="protein sequence ID" value="OBART04G22610.1"/>
    <property type="gene ID" value="OBART04G22610"/>
</dbReference>
<proteinExistence type="inferred from homology"/>
<dbReference type="GO" id="GO:0010005">
    <property type="term" value="C:cortical microtubule, transverse to long axis"/>
    <property type="evidence" value="ECO:0007669"/>
    <property type="project" value="TreeGrafter"/>
</dbReference>
<reference evidence="4" key="2">
    <citation type="submission" date="2015-03" db="UniProtKB">
        <authorList>
            <consortium name="EnsemblPlants"/>
        </authorList>
    </citation>
    <scope>IDENTIFICATION</scope>
</reference>
<organism evidence="4">
    <name type="scientific">Oryza barthii</name>
    <dbReference type="NCBI Taxonomy" id="65489"/>
    <lineage>
        <taxon>Eukaryota</taxon>
        <taxon>Viridiplantae</taxon>
        <taxon>Streptophyta</taxon>
        <taxon>Embryophyta</taxon>
        <taxon>Tracheophyta</taxon>
        <taxon>Spermatophyta</taxon>
        <taxon>Magnoliopsida</taxon>
        <taxon>Liliopsida</taxon>
        <taxon>Poales</taxon>
        <taxon>Poaceae</taxon>
        <taxon>BOP clade</taxon>
        <taxon>Oryzoideae</taxon>
        <taxon>Oryzeae</taxon>
        <taxon>Oryzinae</taxon>
        <taxon>Oryza</taxon>
    </lineage>
</organism>
<evidence type="ECO:0000313" key="5">
    <source>
        <dbReference type="Proteomes" id="UP000026960"/>
    </source>
</evidence>
<dbReference type="PANTHER" id="PTHR33403:SF42">
    <property type="entry name" value="PROTEIN SPIRAL1-LIKE 4"/>
    <property type="match status" value="1"/>
</dbReference>
<dbReference type="PANTHER" id="PTHR33403">
    <property type="entry name" value="SPR1"/>
    <property type="match status" value="1"/>
</dbReference>
<feature type="compositionally biased region" description="Polar residues" evidence="3">
    <location>
        <begin position="76"/>
        <end position="98"/>
    </location>
</feature>
<keyword evidence="5" id="KW-1185">Reference proteome</keyword>
<dbReference type="EnsemblPlants" id="OBART04G22610.1">
    <property type="protein sequence ID" value="OBART04G22610.1"/>
    <property type="gene ID" value="OBART04G22610"/>
</dbReference>
<dbReference type="HOGENOM" id="CLU_129558_0_0_1"/>
<sequence>MSRACRGESSGGGRSSLGYLFEPEPEDIIPDHSTKSVQGTNKAPKGNIVLGDKMASDEADQEHQAAAPLKKEDSNPIVSSRSASNIYHTNQVGNNSGLLITDRPSTRVRCAPGGPSSLGFLFGDEDA</sequence>
<dbReference type="Proteomes" id="UP000026960">
    <property type="component" value="Chromosome 4"/>
</dbReference>
<dbReference type="GO" id="GO:0043622">
    <property type="term" value="P:cortical microtubule organization"/>
    <property type="evidence" value="ECO:0007669"/>
    <property type="project" value="InterPro"/>
</dbReference>
<dbReference type="PaxDb" id="65489-OBART04G22610.1"/>
<protein>
    <submittedName>
        <fullName evidence="4">Uncharacterized protein</fullName>
    </submittedName>
</protein>
<reference evidence="4" key="1">
    <citation type="journal article" date="2009" name="Rice">
        <title>De Novo Next Generation Sequencing of Plant Genomes.</title>
        <authorList>
            <person name="Rounsley S."/>
            <person name="Marri P.R."/>
            <person name="Yu Y."/>
            <person name="He R."/>
            <person name="Sisneros N."/>
            <person name="Goicoechea J.L."/>
            <person name="Lee S.J."/>
            <person name="Angelova A."/>
            <person name="Kudrna D."/>
            <person name="Luo M."/>
            <person name="Affourtit J."/>
            <person name="Desany B."/>
            <person name="Knight J."/>
            <person name="Niazi F."/>
            <person name="Egholm M."/>
            <person name="Wing R.A."/>
        </authorList>
    </citation>
    <scope>NUCLEOTIDE SEQUENCE [LARGE SCALE GENOMIC DNA]</scope>
    <source>
        <strain evidence="4">cv. IRGC 105608</strain>
    </source>
</reference>
<comment type="similarity">
    <text evidence="1">Belongs to the SPIRAL1 family.</text>
</comment>